<dbReference type="GO" id="GO:0003676">
    <property type="term" value="F:nucleic acid binding"/>
    <property type="evidence" value="ECO:0007669"/>
    <property type="project" value="InterPro"/>
</dbReference>
<name>A0A1Q9D9N4_SYMMI</name>
<organism evidence="3 4">
    <name type="scientific">Symbiodinium microadriaticum</name>
    <name type="common">Dinoflagellate</name>
    <name type="synonym">Zooxanthella microadriatica</name>
    <dbReference type="NCBI Taxonomy" id="2951"/>
    <lineage>
        <taxon>Eukaryota</taxon>
        <taxon>Sar</taxon>
        <taxon>Alveolata</taxon>
        <taxon>Dinophyceae</taxon>
        <taxon>Suessiales</taxon>
        <taxon>Symbiodiniaceae</taxon>
        <taxon>Symbiodinium</taxon>
    </lineage>
</organism>
<dbReference type="OrthoDB" id="413122at2759"/>
<evidence type="ECO:0000259" key="2">
    <source>
        <dbReference type="PROSITE" id="PS50994"/>
    </source>
</evidence>
<feature type="compositionally biased region" description="Acidic residues" evidence="1">
    <location>
        <begin position="366"/>
        <end position="375"/>
    </location>
</feature>
<evidence type="ECO:0000313" key="3">
    <source>
        <dbReference type="EMBL" id="OLP91912.1"/>
    </source>
</evidence>
<feature type="region of interest" description="Disordered" evidence="1">
    <location>
        <begin position="327"/>
        <end position="397"/>
    </location>
</feature>
<dbReference type="InterPro" id="IPR001584">
    <property type="entry name" value="Integrase_cat-core"/>
</dbReference>
<feature type="domain" description="Integrase catalytic" evidence="2">
    <location>
        <begin position="1"/>
        <end position="154"/>
    </location>
</feature>
<dbReference type="Gene3D" id="3.30.420.10">
    <property type="entry name" value="Ribonuclease H-like superfamily/Ribonuclease H"/>
    <property type="match status" value="1"/>
</dbReference>
<dbReference type="InterPro" id="IPR012337">
    <property type="entry name" value="RNaseH-like_sf"/>
</dbReference>
<dbReference type="GO" id="GO:0015074">
    <property type="term" value="P:DNA integration"/>
    <property type="evidence" value="ECO:0007669"/>
    <property type="project" value="InterPro"/>
</dbReference>
<comment type="caution">
    <text evidence="3">The sequence shown here is derived from an EMBL/GenBank/DDBJ whole genome shotgun (WGS) entry which is preliminary data.</text>
</comment>
<evidence type="ECO:0000256" key="1">
    <source>
        <dbReference type="SAM" id="MobiDB-lite"/>
    </source>
</evidence>
<accession>A0A1Q9D9N4</accession>
<feature type="compositionally biased region" description="Basic and acidic residues" evidence="1">
    <location>
        <begin position="337"/>
        <end position="347"/>
    </location>
</feature>
<gene>
    <name evidence="3" type="ORF">AK812_SmicGene26326</name>
</gene>
<dbReference type="PROSITE" id="PS50994">
    <property type="entry name" value="INTEGRASE"/>
    <property type="match status" value="1"/>
</dbReference>
<keyword evidence="4" id="KW-1185">Reference proteome</keyword>
<reference evidence="3 4" key="1">
    <citation type="submission" date="2016-02" db="EMBL/GenBank/DDBJ databases">
        <title>Genome analysis of coral dinoflagellate symbionts highlights evolutionary adaptations to a symbiotic lifestyle.</title>
        <authorList>
            <person name="Aranda M."/>
            <person name="Li Y."/>
            <person name="Liew Y.J."/>
            <person name="Baumgarten S."/>
            <person name="Simakov O."/>
            <person name="Wilson M."/>
            <person name="Piel J."/>
            <person name="Ashoor H."/>
            <person name="Bougouffa S."/>
            <person name="Bajic V.B."/>
            <person name="Ryu T."/>
            <person name="Ravasi T."/>
            <person name="Bayer T."/>
            <person name="Micklem G."/>
            <person name="Kim H."/>
            <person name="Bhak J."/>
            <person name="Lajeunesse T.C."/>
            <person name="Voolstra C.R."/>
        </authorList>
    </citation>
    <scope>NUCLEOTIDE SEQUENCE [LARGE SCALE GENOMIC DNA]</scope>
    <source>
        <strain evidence="3 4">CCMP2467</strain>
    </source>
</reference>
<dbReference type="EMBL" id="LSRX01000643">
    <property type="protein sequence ID" value="OLP91912.1"/>
    <property type="molecule type" value="Genomic_DNA"/>
</dbReference>
<dbReference type="InterPro" id="IPR036397">
    <property type="entry name" value="RNaseH_sf"/>
</dbReference>
<dbReference type="AlphaFoldDB" id="A0A1Q9D9N4"/>
<evidence type="ECO:0000313" key="4">
    <source>
        <dbReference type="Proteomes" id="UP000186817"/>
    </source>
</evidence>
<protein>
    <recommendedName>
        <fullName evidence="2">Integrase catalytic domain-containing protein</fullName>
    </recommendedName>
</protein>
<sequence>MERPRHVWMSPPSKAFSPMQNANRGNNRSIYVTLGVYAYGNHYGITKKTREGWAQVFGKPEVLRLDAAGAFRSQTVESYCDRHSIFLDLVPADAHWQIGICEQAIKGVKHVMERLCAEDDQLSSKEALSLAIETFNNREQIRGYTPIQHAFGRNPDVTGRLVARPERVGEDWILESGDEAFVRSAKARAEAEKALSDWQARQRISRAMNSKGKPAFDYEPGELVYFWRTQESGKGRQQPGTRRGRFLGPARVLATETRKESDGSLRPGSAVWLVRGRSLLKCCPEQLRRASAREELLETLAQRNQHEAATPWTFHRVVEEIGGNRYEDASNEAPSTEEWHRAQHPDEEVTPPRFRLRGKRAGPERAEDEDMEEPEAPTPSAPSRPVRPRTLGPTSSGDTAALAWWSELSEDQFGKGSSFWLDEAHAVEVSIDLPETKRGTEKAIDNLYNYFAGALKRQAVEVSERRMSESDKQAFKEAKAVEVLLSHCLDGQKPIPPFEVGKEYLQENSAEWKDRSEKAEEEICPLMVPEVEDLLQRPMDWFGLVTQRRQISRSVSNFGAKRSGAFGGLESDSSPSTNIPS</sequence>
<feature type="region of interest" description="Disordered" evidence="1">
    <location>
        <begin position="559"/>
        <end position="581"/>
    </location>
</feature>
<proteinExistence type="predicted"/>
<feature type="compositionally biased region" description="Polar residues" evidence="1">
    <location>
        <begin position="571"/>
        <end position="581"/>
    </location>
</feature>
<dbReference type="SUPFAM" id="SSF53098">
    <property type="entry name" value="Ribonuclease H-like"/>
    <property type="match status" value="1"/>
</dbReference>
<dbReference type="Proteomes" id="UP000186817">
    <property type="component" value="Unassembled WGS sequence"/>
</dbReference>